<dbReference type="Gene3D" id="3.90.78.10">
    <property type="entry name" value="UDP-N-acetylenolpyruvoylglucosamine reductase, C-terminal domain"/>
    <property type="match status" value="1"/>
</dbReference>
<dbReference type="GO" id="GO:0005829">
    <property type="term" value="C:cytosol"/>
    <property type="evidence" value="ECO:0007669"/>
    <property type="project" value="TreeGrafter"/>
</dbReference>
<dbReference type="Proteomes" id="UP000051181">
    <property type="component" value="Unassembled WGS sequence"/>
</dbReference>
<keyword evidence="11 16" id="KW-0573">Peptidoglycan synthesis</keyword>
<comment type="catalytic activity">
    <reaction evidence="15 16">
        <text>UDP-N-acetyl-alpha-D-muramate + NADP(+) = UDP-N-acetyl-3-O-(1-carboxyvinyl)-alpha-D-glucosamine + NADPH + H(+)</text>
        <dbReference type="Rhea" id="RHEA:12248"/>
        <dbReference type="ChEBI" id="CHEBI:15378"/>
        <dbReference type="ChEBI" id="CHEBI:57783"/>
        <dbReference type="ChEBI" id="CHEBI:58349"/>
        <dbReference type="ChEBI" id="CHEBI:68483"/>
        <dbReference type="ChEBI" id="CHEBI:70757"/>
        <dbReference type="EC" id="1.3.1.98"/>
    </reaction>
</comment>
<dbReference type="HAMAP" id="MF_00037">
    <property type="entry name" value="MurB"/>
    <property type="match status" value="1"/>
</dbReference>
<protein>
    <recommendedName>
        <fullName evidence="16">UDP-N-acetylenolpyruvoylglucosamine reductase</fullName>
        <ecNumber evidence="16">1.3.1.98</ecNumber>
    </recommendedName>
    <alternativeName>
        <fullName evidence="16">UDP-N-acetylmuramate dehydrogenase</fullName>
    </alternativeName>
</protein>
<evidence type="ECO:0000256" key="14">
    <source>
        <dbReference type="ARBA" id="ARBA00023316"/>
    </source>
</evidence>
<evidence type="ECO:0000313" key="19">
    <source>
        <dbReference type="Proteomes" id="UP000051181"/>
    </source>
</evidence>
<dbReference type="GO" id="GO:0009252">
    <property type="term" value="P:peptidoglycan biosynthetic process"/>
    <property type="evidence" value="ECO:0007669"/>
    <property type="project" value="UniProtKB-UniRule"/>
</dbReference>
<dbReference type="SUPFAM" id="SSF56194">
    <property type="entry name" value="Uridine diphospho-N-Acetylenolpyruvylglucosamine reductase, MurB, C-terminal domain"/>
    <property type="match status" value="1"/>
</dbReference>
<evidence type="ECO:0000256" key="13">
    <source>
        <dbReference type="ARBA" id="ARBA00023306"/>
    </source>
</evidence>
<evidence type="ECO:0000256" key="5">
    <source>
        <dbReference type="ARBA" id="ARBA00022490"/>
    </source>
</evidence>
<dbReference type="GO" id="GO:0071555">
    <property type="term" value="P:cell wall organization"/>
    <property type="evidence" value="ECO:0007669"/>
    <property type="project" value="UniProtKB-KW"/>
</dbReference>
<comment type="caution">
    <text evidence="18">The sequence shown here is derived from an EMBL/GenBank/DDBJ whole genome shotgun (WGS) entry which is preliminary data.</text>
</comment>
<reference evidence="18 19" key="1">
    <citation type="journal article" date="2015" name="Genome Announc.">
        <title>Expanding the biotechnology potential of lactobacilli through comparative genomics of 213 strains and associated genera.</title>
        <authorList>
            <person name="Sun Z."/>
            <person name="Harris H.M."/>
            <person name="McCann A."/>
            <person name="Guo C."/>
            <person name="Argimon S."/>
            <person name="Zhang W."/>
            <person name="Yang X."/>
            <person name="Jeffery I.B."/>
            <person name="Cooney J.C."/>
            <person name="Kagawa T.F."/>
            <person name="Liu W."/>
            <person name="Song Y."/>
            <person name="Salvetti E."/>
            <person name="Wrobel A."/>
            <person name="Rasinkangas P."/>
            <person name="Parkhill J."/>
            <person name="Rea M.C."/>
            <person name="O'Sullivan O."/>
            <person name="Ritari J."/>
            <person name="Douillard F.P."/>
            <person name="Paul Ross R."/>
            <person name="Yang R."/>
            <person name="Briner A.E."/>
            <person name="Felis G.E."/>
            <person name="de Vos W.M."/>
            <person name="Barrangou R."/>
            <person name="Klaenhammer T.R."/>
            <person name="Caufield P.W."/>
            <person name="Cui Y."/>
            <person name="Zhang H."/>
            <person name="O'Toole P.W."/>
        </authorList>
    </citation>
    <scope>NUCLEOTIDE SEQUENCE [LARGE SCALE GENOMIC DNA]</scope>
    <source>
        <strain evidence="18 19">DSM 20001</strain>
    </source>
</reference>
<dbReference type="Gene3D" id="3.30.465.10">
    <property type="match status" value="1"/>
</dbReference>
<dbReference type="Pfam" id="PF01565">
    <property type="entry name" value="FAD_binding_4"/>
    <property type="match status" value="1"/>
</dbReference>
<evidence type="ECO:0000256" key="7">
    <source>
        <dbReference type="ARBA" id="ARBA00022630"/>
    </source>
</evidence>
<evidence type="ECO:0000256" key="10">
    <source>
        <dbReference type="ARBA" id="ARBA00022960"/>
    </source>
</evidence>
<evidence type="ECO:0000256" key="16">
    <source>
        <dbReference type="HAMAP-Rule" id="MF_00037"/>
    </source>
</evidence>
<dbReference type="GO" id="GO:0051301">
    <property type="term" value="P:cell division"/>
    <property type="evidence" value="ECO:0007669"/>
    <property type="project" value="UniProtKB-KW"/>
</dbReference>
<evidence type="ECO:0000256" key="2">
    <source>
        <dbReference type="ARBA" id="ARBA00003921"/>
    </source>
</evidence>
<keyword evidence="10 16" id="KW-0133">Cell shape</keyword>
<evidence type="ECO:0000313" key="18">
    <source>
        <dbReference type="EMBL" id="KRK17512.1"/>
    </source>
</evidence>
<dbReference type="GO" id="GO:0071949">
    <property type="term" value="F:FAD binding"/>
    <property type="evidence" value="ECO:0007669"/>
    <property type="project" value="InterPro"/>
</dbReference>
<comment type="pathway">
    <text evidence="4 16">Cell wall biogenesis; peptidoglycan biosynthesis.</text>
</comment>
<proteinExistence type="inferred from homology"/>
<keyword evidence="7 16" id="KW-0285">Flavoprotein</keyword>
<gene>
    <name evidence="16" type="primary">murB</name>
    <name evidence="18" type="ORF">FD22_GL000929</name>
</gene>
<dbReference type="InterPro" id="IPR003170">
    <property type="entry name" value="MurB"/>
</dbReference>
<dbReference type="GeneID" id="65916623"/>
<keyword evidence="13 16" id="KW-0131">Cell cycle</keyword>
<keyword evidence="8 16" id="KW-0274">FAD</keyword>
<dbReference type="InterPro" id="IPR036635">
    <property type="entry name" value="MurB_C_sf"/>
</dbReference>
<feature type="domain" description="FAD-binding PCMH-type" evidence="17">
    <location>
        <begin position="31"/>
        <end position="195"/>
    </location>
</feature>
<dbReference type="RefSeq" id="WP_010009428.1">
    <property type="nucleotide sequence ID" value="NZ_AZCN01000023.1"/>
</dbReference>
<dbReference type="PANTHER" id="PTHR21071">
    <property type="entry name" value="UDP-N-ACETYLENOLPYRUVOYLGLUCOSAMINE REDUCTASE"/>
    <property type="match status" value="1"/>
</dbReference>
<dbReference type="InterPro" id="IPR036318">
    <property type="entry name" value="FAD-bd_PCMH-like_sf"/>
</dbReference>
<dbReference type="InterPro" id="IPR016169">
    <property type="entry name" value="FAD-bd_PCMH_sub2"/>
</dbReference>
<dbReference type="PATRIC" id="fig|913848.6.peg.960"/>
<evidence type="ECO:0000256" key="6">
    <source>
        <dbReference type="ARBA" id="ARBA00022618"/>
    </source>
</evidence>
<sequence length="304" mass="32093">MLQKEPTLAELFPHIEIKLAEPLSRYTYTKTGGKADILAFPKSIAEVQSLVTYAHTAHLPLTVIGNASNLIVKDGGIRGLVLILTSMAVIKVTGTTLYAQAGAKLIDTTIAAADASLTGIEFAAGIPGSVGGAMFMNAGAYGGEMSDAVATVTVLLPDGTVSELSRTALHFAYRHSIIQENHSIVLAATFALAKGDQATIKAQMADFNARRSAKQPLEYPSCGSVFKRPTGYFTGKLIHEAGLQGHIIGGVQVSTKHAGFMVNLGNGTATDYINLIRHVQTVVFDQFGVALEPEVRIIGEDLIG</sequence>
<dbReference type="InterPro" id="IPR011601">
    <property type="entry name" value="MurB_C"/>
</dbReference>
<evidence type="ECO:0000256" key="15">
    <source>
        <dbReference type="ARBA" id="ARBA00048914"/>
    </source>
</evidence>
<evidence type="ECO:0000259" key="17">
    <source>
        <dbReference type="PROSITE" id="PS51387"/>
    </source>
</evidence>
<dbReference type="PROSITE" id="PS51387">
    <property type="entry name" value="FAD_PCMH"/>
    <property type="match status" value="1"/>
</dbReference>
<keyword evidence="6 16" id="KW-0132">Cell division</keyword>
<evidence type="ECO:0000256" key="4">
    <source>
        <dbReference type="ARBA" id="ARBA00004752"/>
    </source>
</evidence>
<keyword evidence="14 16" id="KW-0961">Cell wall biogenesis/degradation</keyword>
<dbReference type="EMBL" id="AZCN01000023">
    <property type="protein sequence ID" value="KRK17512.1"/>
    <property type="molecule type" value="Genomic_DNA"/>
</dbReference>
<feature type="active site" description="Proton donor" evidence="16">
    <location>
        <position position="224"/>
    </location>
</feature>
<name>A0A0R1F6X8_9LACO</name>
<organism evidence="18 19">
    <name type="scientific">Loigolactobacillus coryniformis subsp. coryniformis KCTC 3167 = DSM 20001</name>
    <dbReference type="NCBI Taxonomy" id="913848"/>
    <lineage>
        <taxon>Bacteria</taxon>
        <taxon>Bacillati</taxon>
        <taxon>Bacillota</taxon>
        <taxon>Bacilli</taxon>
        <taxon>Lactobacillales</taxon>
        <taxon>Lactobacillaceae</taxon>
        <taxon>Loigolactobacillus</taxon>
    </lineage>
</organism>
<dbReference type="UniPathway" id="UPA00219"/>
<dbReference type="PANTHER" id="PTHR21071:SF4">
    <property type="entry name" value="UDP-N-ACETYLENOLPYRUVOYLGLUCOSAMINE REDUCTASE"/>
    <property type="match status" value="1"/>
</dbReference>
<keyword evidence="9 16" id="KW-0521">NADP</keyword>
<evidence type="ECO:0000256" key="1">
    <source>
        <dbReference type="ARBA" id="ARBA00001974"/>
    </source>
</evidence>
<feature type="active site" evidence="16">
    <location>
        <position position="294"/>
    </location>
</feature>
<evidence type="ECO:0000256" key="9">
    <source>
        <dbReference type="ARBA" id="ARBA00022857"/>
    </source>
</evidence>
<dbReference type="GO" id="GO:0008360">
    <property type="term" value="P:regulation of cell shape"/>
    <property type="evidence" value="ECO:0007669"/>
    <property type="project" value="UniProtKB-KW"/>
</dbReference>
<dbReference type="InterPro" id="IPR006094">
    <property type="entry name" value="Oxid_FAD_bind_N"/>
</dbReference>
<accession>A0A0R1F6X8</accession>
<dbReference type="NCBIfam" id="NF010480">
    <property type="entry name" value="PRK13905.1"/>
    <property type="match status" value="1"/>
</dbReference>
<dbReference type="SUPFAM" id="SSF56176">
    <property type="entry name" value="FAD-binding/transporter-associated domain-like"/>
    <property type="match status" value="1"/>
</dbReference>
<keyword evidence="12 16" id="KW-0560">Oxidoreductase</keyword>
<keyword evidence="5 16" id="KW-0963">Cytoplasm</keyword>
<dbReference type="InterPro" id="IPR016167">
    <property type="entry name" value="FAD-bd_PCMH_sub1"/>
</dbReference>
<evidence type="ECO:0000256" key="12">
    <source>
        <dbReference type="ARBA" id="ARBA00023002"/>
    </source>
</evidence>
<comment type="similarity">
    <text evidence="16">Belongs to the MurB family.</text>
</comment>
<dbReference type="NCBIfam" id="TIGR00179">
    <property type="entry name" value="murB"/>
    <property type="match status" value="1"/>
</dbReference>
<dbReference type="AlphaFoldDB" id="A0A0R1F6X8"/>
<dbReference type="InterPro" id="IPR016166">
    <property type="entry name" value="FAD-bd_PCMH"/>
</dbReference>
<evidence type="ECO:0000256" key="8">
    <source>
        <dbReference type="ARBA" id="ARBA00022827"/>
    </source>
</evidence>
<dbReference type="Pfam" id="PF02873">
    <property type="entry name" value="MurB_C"/>
    <property type="match status" value="1"/>
</dbReference>
<dbReference type="EC" id="1.3.1.98" evidence="16"/>
<dbReference type="Gene3D" id="3.30.43.10">
    <property type="entry name" value="Uridine Diphospho-n-acetylenolpyruvylglucosamine Reductase, domain 2"/>
    <property type="match status" value="1"/>
</dbReference>
<comment type="subcellular location">
    <subcellularLocation>
        <location evidence="3 16">Cytoplasm</location>
    </subcellularLocation>
</comment>
<comment type="function">
    <text evidence="2 16">Cell wall formation.</text>
</comment>
<comment type="cofactor">
    <cofactor evidence="1 16">
        <name>FAD</name>
        <dbReference type="ChEBI" id="CHEBI:57692"/>
    </cofactor>
</comment>
<dbReference type="eggNOG" id="COG0812">
    <property type="taxonomic scope" value="Bacteria"/>
</dbReference>
<feature type="active site" evidence="16">
    <location>
        <position position="174"/>
    </location>
</feature>
<dbReference type="GO" id="GO:0008762">
    <property type="term" value="F:UDP-N-acetylmuramate dehydrogenase activity"/>
    <property type="evidence" value="ECO:0007669"/>
    <property type="project" value="UniProtKB-UniRule"/>
</dbReference>
<evidence type="ECO:0000256" key="11">
    <source>
        <dbReference type="ARBA" id="ARBA00022984"/>
    </source>
</evidence>
<evidence type="ECO:0000256" key="3">
    <source>
        <dbReference type="ARBA" id="ARBA00004496"/>
    </source>
</evidence>